<evidence type="ECO:0000313" key="3">
    <source>
        <dbReference type="Proteomes" id="UP000288805"/>
    </source>
</evidence>
<proteinExistence type="predicted"/>
<accession>A0A438DI51</accession>
<protein>
    <recommendedName>
        <fullName evidence="4">Reverse transcriptase domain-containing protein</fullName>
    </recommendedName>
</protein>
<evidence type="ECO:0008006" key="4">
    <source>
        <dbReference type="Google" id="ProtNLM"/>
    </source>
</evidence>
<sequence length="585" mass="68589">MQESSVCKILDRFLYSNEWELFFPQSLQEVLSRWTSDHWPIVLDINPFKWGLIPFRFENMWLQHPSFKECFSSWWRDFEAMVGKVIALLESSWKVLESRRHKLVPNLGESASRLDSPFSEEEIFNAIFQLDRDKAPGPDGFTIAVFQNFWDVIKEDLTKKISDFRPISLITCLYKPMRIVDEKRRSGEERVVFKIDFEKAYDHVNWDFLVHVLEKKGFSPKWKELDERLSVFDVLSRMMLRAEERSMLEGFKVNLDKSNLIGINLDQNHLSRLALFLDCKAFDWPILYLGLPLRGNPIACGFWDPVIERISRRLDGWQKALTYLWGDFLWSGVGEGKRDHLVSWDVVCKPRVKRGFGVWEDLFKVSRSFREVVVESDGHIVVLEDYCTSLLGFFQVYLVCGRRWGKNSLLGRFVAGDQPLKSQYPRLFRVVMDKNSLISSILGSARPFSWNFSFRRNLSDSEIEDLECLMRSLDSLSQVPDYLLVFLLSLYGILKSLVWLVAHKKLAKMDWVPPRSISDMMSINYKGFDASKRGIVLWQNASIALIWVVWWKEMQVYLRTKLGIQRIYGFRSLPSFSLGLLFRGF</sequence>
<dbReference type="PANTHER" id="PTHR33116">
    <property type="entry name" value="REVERSE TRANSCRIPTASE ZINC-BINDING DOMAIN-CONTAINING PROTEIN-RELATED-RELATED"/>
    <property type="match status" value="1"/>
</dbReference>
<organism evidence="2 3">
    <name type="scientific">Vitis vinifera</name>
    <name type="common">Grape</name>
    <dbReference type="NCBI Taxonomy" id="29760"/>
    <lineage>
        <taxon>Eukaryota</taxon>
        <taxon>Viridiplantae</taxon>
        <taxon>Streptophyta</taxon>
        <taxon>Embryophyta</taxon>
        <taxon>Tracheophyta</taxon>
        <taxon>Spermatophyta</taxon>
        <taxon>Magnoliopsida</taxon>
        <taxon>eudicotyledons</taxon>
        <taxon>Gunneridae</taxon>
        <taxon>Pentapetalae</taxon>
        <taxon>rosids</taxon>
        <taxon>Vitales</taxon>
        <taxon>Vitaceae</taxon>
        <taxon>Viteae</taxon>
        <taxon>Vitis</taxon>
    </lineage>
</organism>
<dbReference type="PANTHER" id="PTHR33116:SF78">
    <property type="entry name" value="OS12G0587133 PROTEIN"/>
    <property type="match status" value="1"/>
</dbReference>
<dbReference type="AlphaFoldDB" id="A0A438DI51"/>
<reference evidence="2 3" key="1">
    <citation type="journal article" date="2018" name="PLoS Genet.">
        <title>Population sequencing reveals clonal diversity and ancestral inbreeding in the grapevine cultivar Chardonnay.</title>
        <authorList>
            <person name="Roach M.J."/>
            <person name="Johnson D.L."/>
            <person name="Bohlmann J."/>
            <person name="van Vuuren H.J."/>
            <person name="Jones S.J."/>
            <person name="Pretorius I.S."/>
            <person name="Schmidt S.A."/>
            <person name="Borneman A.R."/>
        </authorList>
    </citation>
    <scope>NUCLEOTIDE SEQUENCE [LARGE SCALE GENOMIC DNA]</scope>
    <source>
        <strain evidence="3">cv. Chardonnay</strain>
        <tissue evidence="2">Leaf</tissue>
    </source>
</reference>
<feature type="transmembrane region" description="Helical" evidence="1">
    <location>
        <begin position="482"/>
        <end position="502"/>
    </location>
</feature>
<evidence type="ECO:0000256" key="1">
    <source>
        <dbReference type="SAM" id="Phobius"/>
    </source>
</evidence>
<comment type="caution">
    <text evidence="2">The sequence shown here is derived from an EMBL/GenBank/DDBJ whole genome shotgun (WGS) entry which is preliminary data.</text>
</comment>
<keyword evidence="1" id="KW-1133">Transmembrane helix</keyword>
<evidence type="ECO:0000313" key="2">
    <source>
        <dbReference type="EMBL" id="RVW35131.1"/>
    </source>
</evidence>
<keyword evidence="1" id="KW-0472">Membrane</keyword>
<dbReference type="EMBL" id="QGNW01001614">
    <property type="protein sequence ID" value="RVW35131.1"/>
    <property type="molecule type" value="Genomic_DNA"/>
</dbReference>
<dbReference type="Proteomes" id="UP000288805">
    <property type="component" value="Unassembled WGS sequence"/>
</dbReference>
<feature type="transmembrane region" description="Helical" evidence="1">
    <location>
        <begin position="535"/>
        <end position="551"/>
    </location>
</feature>
<keyword evidence="1" id="KW-0812">Transmembrane</keyword>
<dbReference type="SUPFAM" id="SSF56219">
    <property type="entry name" value="DNase I-like"/>
    <property type="match status" value="1"/>
</dbReference>
<name>A0A438DI51_VITVI</name>
<gene>
    <name evidence="2" type="ORF">CK203_085890</name>
</gene>
<dbReference type="InterPro" id="IPR036691">
    <property type="entry name" value="Endo/exonu/phosph_ase_sf"/>
</dbReference>